<dbReference type="PRINTS" id="PR00039">
    <property type="entry name" value="HTHLYSR"/>
</dbReference>
<dbReference type="EMBL" id="FOMS01000002">
    <property type="protein sequence ID" value="SFD70953.1"/>
    <property type="molecule type" value="Genomic_DNA"/>
</dbReference>
<sequence>MDPRRFSDLVIFNRVAEQRSFTAAARSLGVTQSAVSQTVKRLEREMGIRLLSRSTRSLAPTAAGERLLATLSPVIAELGAEMDALERLREEPGGRLRVTCGKHAAETLVWPAFARLLAAHPEIEGELSVENGYVDIVAERFDIGIRMRDDLEMDMVAVPVGPPLRAVVVAAPGYLDTRDRPRVPRELSAHRCIGFRNAGGTLSPWSFEKDGQAETVKVSPSVTVNDGDALVGAALAGMGLAYMLEDLAAPFLADGRLVEVLSDWCPRFPGYHAFYSSRRQPTRAFTLFLESLRQEARERADDQADGAQSGR</sequence>
<dbReference type="GO" id="GO:0003700">
    <property type="term" value="F:DNA-binding transcription factor activity"/>
    <property type="evidence" value="ECO:0007669"/>
    <property type="project" value="InterPro"/>
</dbReference>
<dbReference type="SUPFAM" id="SSF46785">
    <property type="entry name" value="Winged helix' DNA-binding domain"/>
    <property type="match status" value="1"/>
</dbReference>
<keyword evidence="4" id="KW-0804">Transcription</keyword>
<name>A0A1I1UQ85_9RHOB</name>
<comment type="similarity">
    <text evidence="1">Belongs to the LysR transcriptional regulatory family.</text>
</comment>
<organism evidence="6 7">
    <name type="scientific">Roseivivax sediminis</name>
    <dbReference type="NCBI Taxonomy" id="936889"/>
    <lineage>
        <taxon>Bacteria</taxon>
        <taxon>Pseudomonadati</taxon>
        <taxon>Pseudomonadota</taxon>
        <taxon>Alphaproteobacteria</taxon>
        <taxon>Rhodobacterales</taxon>
        <taxon>Roseobacteraceae</taxon>
        <taxon>Roseivivax</taxon>
    </lineage>
</organism>
<proteinExistence type="inferred from homology"/>
<dbReference type="InterPro" id="IPR000847">
    <property type="entry name" value="LysR_HTH_N"/>
</dbReference>
<evidence type="ECO:0000259" key="5">
    <source>
        <dbReference type="PROSITE" id="PS50931"/>
    </source>
</evidence>
<evidence type="ECO:0000313" key="6">
    <source>
        <dbReference type="EMBL" id="SFD70953.1"/>
    </source>
</evidence>
<evidence type="ECO:0000256" key="4">
    <source>
        <dbReference type="ARBA" id="ARBA00023163"/>
    </source>
</evidence>
<dbReference type="Gene3D" id="3.40.190.290">
    <property type="match status" value="1"/>
</dbReference>
<dbReference type="InterPro" id="IPR036388">
    <property type="entry name" value="WH-like_DNA-bd_sf"/>
</dbReference>
<dbReference type="CDD" id="cd08474">
    <property type="entry name" value="PBP2_CrgA_like_5"/>
    <property type="match status" value="1"/>
</dbReference>
<dbReference type="GO" id="GO:0006351">
    <property type="term" value="P:DNA-templated transcription"/>
    <property type="evidence" value="ECO:0007669"/>
    <property type="project" value="TreeGrafter"/>
</dbReference>
<evidence type="ECO:0000256" key="3">
    <source>
        <dbReference type="ARBA" id="ARBA00023125"/>
    </source>
</evidence>
<dbReference type="InterPro" id="IPR058163">
    <property type="entry name" value="LysR-type_TF_proteobact-type"/>
</dbReference>
<dbReference type="Gene3D" id="1.10.10.10">
    <property type="entry name" value="Winged helix-like DNA-binding domain superfamily/Winged helix DNA-binding domain"/>
    <property type="match status" value="1"/>
</dbReference>
<dbReference type="Pfam" id="PF03466">
    <property type="entry name" value="LysR_substrate"/>
    <property type="match status" value="1"/>
</dbReference>
<gene>
    <name evidence="6" type="ORF">SAMN04515678_102381</name>
</gene>
<keyword evidence="3 6" id="KW-0238">DNA-binding</keyword>
<dbReference type="PANTHER" id="PTHR30537:SF1">
    <property type="entry name" value="HTH-TYPE TRANSCRIPTIONAL REGULATOR PGRR"/>
    <property type="match status" value="1"/>
</dbReference>
<dbReference type="SUPFAM" id="SSF53850">
    <property type="entry name" value="Periplasmic binding protein-like II"/>
    <property type="match status" value="1"/>
</dbReference>
<dbReference type="Proteomes" id="UP000325289">
    <property type="component" value="Unassembled WGS sequence"/>
</dbReference>
<accession>A0A1I1UQ85</accession>
<dbReference type="OrthoDB" id="9813056at2"/>
<dbReference type="PANTHER" id="PTHR30537">
    <property type="entry name" value="HTH-TYPE TRANSCRIPTIONAL REGULATOR"/>
    <property type="match status" value="1"/>
</dbReference>
<dbReference type="RefSeq" id="WP_149754759.1">
    <property type="nucleotide sequence ID" value="NZ_FOMS01000002.1"/>
</dbReference>
<keyword evidence="2" id="KW-0805">Transcription regulation</keyword>
<evidence type="ECO:0000256" key="1">
    <source>
        <dbReference type="ARBA" id="ARBA00009437"/>
    </source>
</evidence>
<dbReference type="FunFam" id="1.10.10.10:FF:000001">
    <property type="entry name" value="LysR family transcriptional regulator"/>
    <property type="match status" value="1"/>
</dbReference>
<dbReference type="Pfam" id="PF00126">
    <property type="entry name" value="HTH_1"/>
    <property type="match status" value="1"/>
</dbReference>
<protein>
    <submittedName>
        <fullName evidence="6">DNA-binding transcriptional regulator, LysR family</fullName>
    </submittedName>
</protein>
<evidence type="ECO:0000256" key="2">
    <source>
        <dbReference type="ARBA" id="ARBA00023015"/>
    </source>
</evidence>
<dbReference type="GO" id="GO:0043565">
    <property type="term" value="F:sequence-specific DNA binding"/>
    <property type="evidence" value="ECO:0007669"/>
    <property type="project" value="TreeGrafter"/>
</dbReference>
<keyword evidence="7" id="KW-1185">Reference proteome</keyword>
<dbReference type="AlphaFoldDB" id="A0A1I1UQ85"/>
<dbReference type="PROSITE" id="PS50931">
    <property type="entry name" value="HTH_LYSR"/>
    <property type="match status" value="1"/>
</dbReference>
<feature type="domain" description="HTH lysR-type" evidence="5">
    <location>
        <begin position="1"/>
        <end position="61"/>
    </location>
</feature>
<dbReference type="InterPro" id="IPR005119">
    <property type="entry name" value="LysR_subst-bd"/>
</dbReference>
<reference evidence="6 7" key="1">
    <citation type="submission" date="2016-10" db="EMBL/GenBank/DDBJ databases">
        <authorList>
            <person name="Varghese N."/>
            <person name="Submissions S."/>
        </authorList>
    </citation>
    <scope>NUCLEOTIDE SEQUENCE [LARGE SCALE GENOMIC DNA]</scope>
    <source>
        <strain evidence="7">YIM D21,KCTC 23444,ACCC 10710</strain>
    </source>
</reference>
<evidence type="ECO:0000313" key="7">
    <source>
        <dbReference type="Proteomes" id="UP000325289"/>
    </source>
</evidence>
<dbReference type="InterPro" id="IPR036390">
    <property type="entry name" value="WH_DNA-bd_sf"/>
</dbReference>